<feature type="transmembrane region" description="Helical" evidence="1">
    <location>
        <begin position="62"/>
        <end position="89"/>
    </location>
</feature>
<dbReference type="EMBL" id="JH159156">
    <property type="protein sequence ID" value="EGZ13711.1"/>
    <property type="molecule type" value="Genomic_DNA"/>
</dbReference>
<dbReference type="InParanoid" id="G4ZV87"/>
<reference evidence="2 3" key="1">
    <citation type="journal article" date="2006" name="Science">
        <title>Phytophthora genome sequences uncover evolutionary origins and mechanisms of pathogenesis.</title>
        <authorList>
            <person name="Tyler B.M."/>
            <person name="Tripathy S."/>
            <person name="Zhang X."/>
            <person name="Dehal P."/>
            <person name="Jiang R.H."/>
            <person name="Aerts A."/>
            <person name="Arredondo F.D."/>
            <person name="Baxter L."/>
            <person name="Bensasson D."/>
            <person name="Beynon J.L."/>
            <person name="Chapman J."/>
            <person name="Damasceno C.M."/>
            <person name="Dorrance A.E."/>
            <person name="Dou D."/>
            <person name="Dickerman A.W."/>
            <person name="Dubchak I.L."/>
            <person name="Garbelotto M."/>
            <person name="Gijzen M."/>
            <person name="Gordon S.G."/>
            <person name="Govers F."/>
            <person name="Grunwald N.J."/>
            <person name="Huang W."/>
            <person name="Ivors K.L."/>
            <person name="Jones R.W."/>
            <person name="Kamoun S."/>
            <person name="Krampis K."/>
            <person name="Lamour K.H."/>
            <person name="Lee M.K."/>
            <person name="McDonald W.H."/>
            <person name="Medina M."/>
            <person name="Meijer H.J."/>
            <person name="Nordberg E.K."/>
            <person name="Maclean D.J."/>
            <person name="Ospina-Giraldo M.D."/>
            <person name="Morris P.F."/>
            <person name="Phuntumart V."/>
            <person name="Putnam N.H."/>
            <person name="Rash S."/>
            <person name="Rose J.K."/>
            <person name="Sakihama Y."/>
            <person name="Salamov A.A."/>
            <person name="Savidor A."/>
            <person name="Scheuring C.F."/>
            <person name="Smith B.M."/>
            <person name="Sobral B.W."/>
            <person name="Terry A."/>
            <person name="Torto-Alalibo T.A."/>
            <person name="Win J."/>
            <person name="Xu Z."/>
            <person name="Zhang H."/>
            <person name="Grigoriev I.V."/>
            <person name="Rokhsar D.S."/>
            <person name="Boore J.L."/>
        </authorList>
    </citation>
    <scope>NUCLEOTIDE SEQUENCE [LARGE SCALE GENOMIC DNA]</scope>
    <source>
        <strain evidence="2 3">P6497</strain>
    </source>
</reference>
<keyword evidence="1" id="KW-0472">Membrane</keyword>
<keyword evidence="1" id="KW-1133">Transmembrane helix</keyword>
<accession>G4ZV87</accession>
<name>G4ZV87_PHYSP</name>
<dbReference type="KEGG" id="psoj:PHYSODRAFT_249473"/>
<evidence type="ECO:0000256" key="1">
    <source>
        <dbReference type="SAM" id="Phobius"/>
    </source>
</evidence>
<feature type="transmembrane region" description="Helical" evidence="1">
    <location>
        <begin position="95"/>
        <end position="114"/>
    </location>
</feature>
<proteinExistence type="predicted"/>
<evidence type="ECO:0000313" key="3">
    <source>
        <dbReference type="Proteomes" id="UP000002640"/>
    </source>
</evidence>
<protein>
    <submittedName>
        <fullName evidence="2">Uncharacterized protein</fullName>
    </submittedName>
</protein>
<evidence type="ECO:0000313" key="2">
    <source>
        <dbReference type="EMBL" id="EGZ13711.1"/>
    </source>
</evidence>
<organism evidence="2 3">
    <name type="scientific">Phytophthora sojae (strain P6497)</name>
    <name type="common">Soybean stem and root rot agent</name>
    <name type="synonym">Phytophthora megasperma f. sp. glycines</name>
    <dbReference type="NCBI Taxonomy" id="1094619"/>
    <lineage>
        <taxon>Eukaryota</taxon>
        <taxon>Sar</taxon>
        <taxon>Stramenopiles</taxon>
        <taxon>Oomycota</taxon>
        <taxon>Peronosporomycetes</taxon>
        <taxon>Peronosporales</taxon>
        <taxon>Peronosporaceae</taxon>
        <taxon>Phytophthora</taxon>
    </lineage>
</organism>
<gene>
    <name evidence="2" type="ORF">PHYSODRAFT_249473</name>
</gene>
<feature type="transmembrane region" description="Helical" evidence="1">
    <location>
        <begin position="12"/>
        <end position="34"/>
    </location>
</feature>
<keyword evidence="3" id="KW-1185">Reference proteome</keyword>
<keyword evidence="1" id="KW-0812">Transmembrane</keyword>
<feature type="transmembrane region" description="Helical" evidence="1">
    <location>
        <begin position="126"/>
        <end position="143"/>
    </location>
</feature>
<dbReference type="Proteomes" id="UP000002640">
    <property type="component" value="Unassembled WGS sequence"/>
</dbReference>
<dbReference type="GeneID" id="20637932"/>
<dbReference type="RefSeq" id="XP_009531140.1">
    <property type="nucleotide sequence ID" value="XM_009532845.1"/>
</dbReference>
<sequence>MPISTHGLLAQWVLVTFNALLSAYSLAVVVAITLRPCSSSSISTDPGEHLATTTCTISYLELFLLGFHLAFAALALAGGVVAYVGHIVLLHVTHGLPLVFAAIYLALAVYELAVVRPVTLMGPLELVVAILTFAVGVPSGAVYERCDRRVIPDAFDSVLPSNPWSVPGLERTIRRSTAAGAATTTARSAWTR</sequence>
<dbReference type="AlphaFoldDB" id="G4ZV87"/>